<dbReference type="EnsemblMetazoa" id="CapteT195317">
    <property type="protein sequence ID" value="CapteP195317"/>
    <property type="gene ID" value="CapteG195317"/>
</dbReference>
<feature type="region of interest" description="Disordered" evidence="1">
    <location>
        <begin position="92"/>
        <end position="114"/>
    </location>
</feature>
<dbReference type="AlphaFoldDB" id="R7TCM6"/>
<dbReference type="EMBL" id="KB310466">
    <property type="protein sequence ID" value="ELT91493.1"/>
    <property type="molecule type" value="Genomic_DNA"/>
</dbReference>
<proteinExistence type="predicted"/>
<name>R7TCM6_CAPTE</name>
<dbReference type="EMBL" id="AMQN01002926">
    <property type="status" value="NOT_ANNOTATED_CDS"/>
    <property type="molecule type" value="Genomic_DNA"/>
</dbReference>
<sequence length="114" mass="13285">MGAIELQYLAPEEEEVFLEMSNYTQGVIDLKYKEDREKLFAGIQVEDCRQGYGTRDTYLYLKDEGLGAWLRSNLKEQNQRIIKQRGYLSFMGEDQNSDDYNDTEVAEVDKPRAV</sequence>
<accession>R7TCM6</accession>
<evidence type="ECO:0000313" key="2">
    <source>
        <dbReference type="EMBL" id="ELT91493.1"/>
    </source>
</evidence>
<gene>
    <name evidence="2" type="ORF">CAPTEDRAFT_195317</name>
</gene>
<reference evidence="4" key="1">
    <citation type="submission" date="2012-12" db="EMBL/GenBank/DDBJ databases">
        <authorList>
            <person name="Hellsten U."/>
            <person name="Grimwood J."/>
            <person name="Chapman J.A."/>
            <person name="Shapiro H."/>
            <person name="Aerts A."/>
            <person name="Otillar R.P."/>
            <person name="Terry A.Y."/>
            <person name="Boore J.L."/>
            <person name="Simakov O."/>
            <person name="Marletaz F."/>
            <person name="Cho S.-J."/>
            <person name="Edsinger-Gonzales E."/>
            <person name="Havlak P."/>
            <person name="Kuo D.-H."/>
            <person name="Larsson T."/>
            <person name="Lv J."/>
            <person name="Arendt D."/>
            <person name="Savage R."/>
            <person name="Osoegawa K."/>
            <person name="de Jong P."/>
            <person name="Lindberg D.R."/>
            <person name="Seaver E.C."/>
            <person name="Weisblat D.A."/>
            <person name="Putnam N.H."/>
            <person name="Grigoriev I.V."/>
            <person name="Rokhsar D.S."/>
        </authorList>
    </citation>
    <scope>NUCLEOTIDE SEQUENCE</scope>
    <source>
        <strain evidence="4">I ESC-2004</strain>
    </source>
</reference>
<protein>
    <submittedName>
        <fullName evidence="2 3">Uncharacterized protein</fullName>
    </submittedName>
</protein>
<organism evidence="2">
    <name type="scientific">Capitella teleta</name>
    <name type="common">Polychaete worm</name>
    <dbReference type="NCBI Taxonomy" id="283909"/>
    <lineage>
        <taxon>Eukaryota</taxon>
        <taxon>Metazoa</taxon>
        <taxon>Spiralia</taxon>
        <taxon>Lophotrochozoa</taxon>
        <taxon>Annelida</taxon>
        <taxon>Polychaeta</taxon>
        <taxon>Sedentaria</taxon>
        <taxon>Scolecida</taxon>
        <taxon>Capitellidae</taxon>
        <taxon>Capitella</taxon>
    </lineage>
</organism>
<evidence type="ECO:0000313" key="4">
    <source>
        <dbReference type="Proteomes" id="UP000014760"/>
    </source>
</evidence>
<dbReference type="HOGENOM" id="CLU_2123397_0_0_1"/>
<reference evidence="3" key="3">
    <citation type="submission" date="2015-06" db="UniProtKB">
        <authorList>
            <consortium name="EnsemblMetazoa"/>
        </authorList>
    </citation>
    <scope>IDENTIFICATION</scope>
</reference>
<reference evidence="2 4" key="2">
    <citation type="journal article" date="2013" name="Nature">
        <title>Insights into bilaterian evolution from three spiralian genomes.</title>
        <authorList>
            <person name="Simakov O."/>
            <person name="Marletaz F."/>
            <person name="Cho S.J."/>
            <person name="Edsinger-Gonzales E."/>
            <person name="Havlak P."/>
            <person name="Hellsten U."/>
            <person name="Kuo D.H."/>
            <person name="Larsson T."/>
            <person name="Lv J."/>
            <person name="Arendt D."/>
            <person name="Savage R."/>
            <person name="Osoegawa K."/>
            <person name="de Jong P."/>
            <person name="Grimwood J."/>
            <person name="Chapman J.A."/>
            <person name="Shapiro H."/>
            <person name="Aerts A."/>
            <person name="Otillar R.P."/>
            <person name="Terry A.Y."/>
            <person name="Boore J.L."/>
            <person name="Grigoriev I.V."/>
            <person name="Lindberg D.R."/>
            <person name="Seaver E.C."/>
            <person name="Weisblat D.A."/>
            <person name="Putnam N.H."/>
            <person name="Rokhsar D.S."/>
        </authorList>
    </citation>
    <scope>NUCLEOTIDE SEQUENCE</scope>
    <source>
        <strain evidence="2 4">I ESC-2004</strain>
    </source>
</reference>
<evidence type="ECO:0000313" key="3">
    <source>
        <dbReference type="EnsemblMetazoa" id="CapteP195317"/>
    </source>
</evidence>
<dbReference type="Proteomes" id="UP000014760">
    <property type="component" value="Unassembled WGS sequence"/>
</dbReference>
<feature type="compositionally biased region" description="Acidic residues" evidence="1">
    <location>
        <begin position="95"/>
        <end position="106"/>
    </location>
</feature>
<keyword evidence="4" id="KW-1185">Reference proteome</keyword>
<evidence type="ECO:0000256" key="1">
    <source>
        <dbReference type="SAM" id="MobiDB-lite"/>
    </source>
</evidence>